<dbReference type="RefSeq" id="WP_345245245.1">
    <property type="nucleotide sequence ID" value="NZ_BAABFO010000001.1"/>
</dbReference>
<organism evidence="2 3">
    <name type="scientific">Pigmentiphaga soli</name>
    <dbReference type="NCBI Taxonomy" id="1007095"/>
    <lineage>
        <taxon>Bacteria</taxon>
        <taxon>Pseudomonadati</taxon>
        <taxon>Pseudomonadota</taxon>
        <taxon>Betaproteobacteria</taxon>
        <taxon>Burkholderiales</taxon>
        <taxon>Alcaligenaceae</taxon>
        <taxon>Pigmentiphaga</taxon>
    </lineage>
</organism>
<evidence type="ECO:0000256" key="1">
    <source>
        <dbReference type="SAM" id="Phobius"/>
    </source>
</evidence>
<dbReference type="EMBL" id="BAABFO010000001">
    <property type="protein sequence ID" value="GAA4321726.1"/>
    <property type="molecule type" value="Genomic_DNA"/>
</dbReference>
<keyword evidence="3" id="KW-1185">Reference proteome</keyword>
<feature type="transmembrane region" description="Helical" evidence="1">
    <location>
        <begin position="78"/>
        <end position="97"/>
    </location>
</feature>
<evidence type="ECO:0000313" key="3">
    <source>
        <dbReference type="Proteomes" id="UP001501671"/>
    </source>
</evidence>
<reference evidence="3" key="1">
    <citation type="journal article" date="2019" name="Int. J. Syst. Evol. Microbiol.">
        <title>The Global Catalogue of Microorganisms (GCM) 10K type strain sequencing project: providing services to taxonomists for standard genome sequencing and annotation.</title>
        <authorList>
            <consortium name="The Broad Institute Genomics Platform"/>
            <consortium name="The Broad Institute Genome Sequencing Center for Infectious Disease"/>
            <person name="Wu L."/>
            <person name="Ma J."/>
        </authorList>
    </citation>
    <scope>NUCLEOTIDE SEQUENCE [LARGE SCALE GENOMIC DNA]</scope>
    <source>
        <strain evidence="3">JCM 17666</strain>
    </source>
</reference>
<gene>
    <name evidence="2" type="ORF">GCM10023144_01160</name>
</gene>
<proteinExistence type="predicted"/>
<keyword evidence="1" id="KW-0472">Membrane</keyword>
<name>A0ABP8GD26_9BURK</name>
<keyword evidence="1" id="KW-1133">Transmembrane helix</keyword>
<keyword evidence="1" id="KW-0812">Transmembrane</keyword>
<evidence type="ECO:0000313" key="2">
    <source>
        <dbReference type="EMBL" id="GAA4321726.1"/>
    </source>
</evidence>
<protein>
    <submittedName>
        <fullName evidence="2">Uncharacterized protein</fullName>
    </submittedName>
</protein>
<feature type="transmembrane region" description="Helical" evidence="1">
    <location>
        <begin position="109"/>
        <end position="129"/>
    </location>
</feature>
<dbReference type="Proteomes" id="UP001501671">
    <property type="component" value="Unassembled WGS sequence"/>
</dbReference>
<feature type="transmembrane region" description="Helical" evidence="1">
    <location>
        <begin position="12"/>
        <end position="29"/>
    </location>
</feature>
<feature type="transmembrane region" description="Helical" evidence="1">
    <location>
        <begin position="41"/>
        <end position="58"/>
    </location>
</feature>
<comment type="caution">
    <text evidence="2">The sequence shown here is derived from an EMBL/GenBank/DDBJ whole genome shotgun (WGS) entry which is preliminary data.</text>
</comment>
<sequence>MPPLQLIARTRTILLLLWPVTVHAAAMTFGEAMEQVTGFEWVAVAVLSTLAGATALLIKISGMANEDPPVSVHNMPLLIGAHMCGSWLAGLMTFFAAKHLEWGPMLVALSIPAVAFGGARGCEFFYNLIIAGKLRVRLEDTK</sequence>
<accession>A0ABP8GD26</accession>